<dbReference type="PANTHER" id="PTHR35936:SF35">
    <property type="entry name" value="L-CYSTINE-BINDING PROTEIN TCYJ"/>
    <property type="match status" value="1"/>
</dbReference>
<evidence type="ECO:0000313" key="3">
    <source>
        <dbReference type="EMBL" id="MFC4492384.1"/>
    </source>
</evidence>
<dbReference type="EMBL" id="JBHSEK010000027">
    <property type="protein sequence ID" value="MFC4492384.1"/>
    <property type="molecule type" value="Genomic_DNA"/>
</dbReference>
<keyword evidence="1" id="KW-0732">Signal</keyword>
<accession>A0ABV9A0D0</accession>
<sequence>MKGLWAALLGGILATPAALGETACPAAGLKVGYYLLGGAYEEGRGYDVDLVHELARRLGCKIVQEEAYPRIRVLKMVEHGQLNLATSTIPTADRQKYAWIYPYFYSKNMILLSHHVNPRTLDQLLIDPAVKWGVIRGYRHSPEQDAFLEQLAKRGKVVMANDERDLYAMLSQRIITAAFALPFSYDRWLNSPALSGQVEVLDLFPTSERVAGGLVLAHSDFSQQQAEQWQAQLQQMIKDGSLRKILGKYLSPDSVARMQP</sequence>
<dbReference type="PANTHER" id="PTHR35936">
    <property type="entry name" value="MEMBRANE-BOUND LYTIC MUREIN TRANSGLYCOSYLASE F"/>
    <property type="match status" value="1"/>
</dbReference>
<proteinExistence type="predicted"/>
<dbReference type="Pfam" id="PF00497">
    <property type="entry name" value="SBP_bac_3"/>
    <property type="match status" value="1"/>
</dbReference>
<dbReference type="SUPFAM" id="SSF53850">
    <property type="entry name" value="Periplasmic binding protein-like II"/>
    <property type="match status" value="1"/>
</dbReference>
<evidence type="ECO:0000256" key="1">
    <source>
        <dbReference type="ARBA" id="ARBA00022729"/>
    </source>
</evidence>
<name>A0ABV9A0D0_9NEIS</name>
<comment type="caution">
    <text evidence="3">The sequence shown here is derived from an EMBL/GenBank/DDBJ whole genome shotgun (WGS) entry which is preliminary data.</text>
</comment>
<evidence type="ECO:0000313" key="4">
    <source>
        <dbReference type="Proteomes" id="UP001595999"/>
    </source>
</evidence>
<dbReference type="Gene3D" id="3.40.190.10">
    <property type="entry name" value="Periplasmic binding protein-like II"/>
    <property type="match status" value="2"/>
</dbReference>
<evidence type="ECO:0000259" key="2">
    <source>
        <dbReference type="Pfam" id="PF00497"/>
    </source>
</evidence>
<dbReference type="Proteomes" id="UP001595999">
    <property type="component" value="Unassembled WGS sequence"/>
</dbReference>
<gene>
    <name evidence="3" type="ORF">ACFO0R_22465</name>
</gene>
<dbReference type="RefSeq" id="WP_231462601.1">
    <property type="nucleotide sequence ID" value="NZ_JAJOHW010000078.1"/>
</dbReference>
<reference evidence="4" key="1">
    <citation type="journal article" date="2019" name="Int. J. Syst. Evol. Microbiol.">
        <title>The Global Catalogue of Microorganisms (GCM) 10K type strain sequencing project: providing services to taxonomists for standard genome sequencing and annotation.</title>
        <authorList>
            <consortium name="The Broad Institute Genomics Platform"/>
            <consortium name="The Broad Institute Genome Sequencing Center for Infectious Disease"/>
            <person name="Wu L."/>
            <person name="Ma J."/>
        </authorList>
    </citation>
    <scope>NUCLEOTIDE SEQUENCE [LARGE SCALE GENOMIC DNA]</scope>
    <source>
        <strain evidence="4">CGMCC 4.7608</strain>
    </source>
</reference>
<feature type="domain" description="Solute-binding protein family 3/N-terminal" evidence="2">
    <location>
        <begin position="43"/>
        <end position="250"/>
    </location>
</feature>
<organism evidence="3 4">
    <name type="scientific">Chromobacterium aquaticum</name>
    <dbReference type="NCBI Taxonomy" id="467180"/>
    <lineage>
        <taxon>Bacteria</taxon>
        <taxon>Pseudomonadati</taxon>
        <taxon>Pseudomonadota</taxon>
        <taxon>Betaproteobacteria</taxon>
        <taxon>Neisseriales</taxon>
        <taxon>Chromobacteriaceae</taxon>
        <taxon>Chromobacterium</taxon>
    </lineage>
</organism>
<protein>
    <submittedName>
        <fullName evidence="3">Substrate-binding periplasmic protein</fullName>
    </submittedName>
</protein>
<keyword evidence="4" id="KW-1185">Reference proteome</keyword>
<dbReference type="InterPro" id="IPR001638">
    <property type="entry name" value="Solute-binding_3/MltF_N"/>
</dbReference>